<dbReference type="OrthoDB" id="8360028at2"/>
<dbReference type="Proteomes" id="UP000015351">
    <property type="component" value="Unassembled WGS sequence"/>
</dbReference>
<keyword evidence="2" id="KW-0732">Signal</keyword>
<evidence type="ECO:0000313" key="4">
    <source>
        <dbReference type="Proteomes" id="UP000015351"/>
    </source>
</evidence>
<evidence type="ECO:0000256" key="1">
    <source>
        <dbReference type="SAM" id="MobiDB-lite"/>
    </source>
</evidence>
<gene>
    <name evidence="3" type="ORF">thalar_03011</name>
</gene>
<feature type="signal peptide" evidence="2">
    <location>
        <begin position="1"/>
        <end position="20"/>
    </location>
</feature>
<evidence type="ECO:0000313" key="3">
    <source>
        <dbReference type="EMBL" id="EPX77289.1"/>
    </source>
</evidence>
<dbReference type="PROSITE" id="PS00018">
    <property type="entry name" value="EF_HAND_1"/>
    <property type="match status" value="2"/>
</dbReference>
<dbReference type="eggNOG" id="ENOG50338MH">
    <property type="taxonomic scope" value="Bacteria"/>
</dbReference>
<dbReference type="EMBL" id="AONI01000015">
    <property type="protein sequence ID" value="EPX77289.1"/>
    <property type="molecule type" value="Genomic_DNA"/>
</dbReference>
<accession>S9RTK6</accession>
<organism evidence="3 4">
    <name type="scientific">Litoreibacter arenae DSM 19593</name>
    <dbReference type="NCBI Taxonomy" id="1123360"/>
    <lineage>
        <taxon>Bacteria</taxon>
        <taxon>Pseudomonadati</taxon>
        <taxon>Pseudomonadota</taxon>
        <taxon>Alphaproteobacteria</taxon>
        <taxon>Rhodobacterales</taxon>
        <taxon>Roseobacteraceae</taxon>
        <taxon>Litoreibacter</taxon>
    </lineage>
</organism>
<sequence length="493" mass="53475">MLRGAALLLTLLAAASPALPQVPLSDEDKLNRLLRQGIDRAQETAINHLYSMAPTGELTRDMAETIDQHRKAEFRANILATMLRNDLDGDGVVSRDEIDRLRAVFSGNHRSRLETLILKADADENGELSANEIAVDAERGASELQLQRGRRDLRGTAFMIFDADKNDVVIVDEVLKTINRVARETHATINPARQNRSTKDCDLPKPSSDAVAVYVGGYEGRAISTVAVAGLDRETSFATLEIEDGDDPVYIVLSVFDAMIVRVTGATERVERFVGHNRHGLGVVGLPKEVVDLTSSSNCRLPSAHKIESSDGFKAKALLTAKLGKEIHMIGQYGLGRMALPSGRSRQPERPKSSKGGLIIQNGNRRFQLTPDGVEEIEKGDSLSGAYSLLHRYYPGGVESVMPEDVITNGKAEAYDVLPQQAGLIQLLESGALSLLRDGTYSIDKPIKRFPAGLNGGHSVKFMLRRGVPMPAGSPGHSAVLIEETGKCLGVRC</sequence>
<evidence type="ECO:0008006" key="5">
    <source>
        <dbReference type="Google" id="ProtNLM"/>
    </source>
</evidence>
<feature type="region of interest" description="Disordered" evidence="1">
    <location>
        <begin position="340"/>
        <end position="361"/>
    </location>
</feature>
<dbReference type="SUPFAM" id="SSF47473">
    <property type="entry name" value="EF-hand"/>
    <property type="match status" value="1"/>
</dbReference>
<feature type="chain" id="PRO_5004556247" description="EF-hand domain-containing protein" evidence="2">
    <location>
        <begin position="21"/>
        <end position="493"/>
    </location>
</feature>
<name>S9RTK6_9RHOB</name>
<reference evidence="4" key="1">
    <citation type="journal article" date="2013" name="Stand. Genomic Sci.">
        <title>Genome sequence of the Litoreibacter arenae type strain (DSM 19593(T)), a member of the Roseobacter clade isolated from sea sand.</title>
        <authorList>
            <person name="Riedel T."/>
            <person name="Fiebig A."/>
            <person name="Petersen J."/>
            <person name="Gronow S."/>
            <person name="Kyrpides N.C."/>
            <person name="Goker M."/>
            <person name="Klenk H.P."/>
        </authorList>
    </citation>
    <scope>NUCLEOTIDE SEQUENCE [LARGE SCALE GENOMIC DNA]</scope>
    <source>
        <strain evidence="4">DSM 19593</strain>
    </source>
</reference>
<dbReference type="AlphaFoldDB" id="S9RTK6"/>
<dbReference type="Gene3D" id="1.10.238.10">
    <property type="entry name" value="EF-hand"/>
    <property type="match status" value="1"/>
</dbReference>
<comment type="caution">
    <text evidence="3">The sequence shown here is derived from an EMBL/GenBank/DDBJ whole genome shotgun (WGS) entry which is preliminary data.</text>
</comment>
<proteinExistence type="predicted"/>
<dbReference type="InterPro" id="IPR011992">
    <property type="entry name" value="EF-hand-dom_pair"/>
</dbReference>
<keyword evidence="4" id="KW-1185">Reference proteome</keyword>
<dbReference type="STRING" id="1123360.thalar_03011"/>
<evidence type="ECO:0000256" key="2">
    <source>
        <dbReference type="SAM" id="SignalP"/>
    </source>
</evidence>
<dbReference type="InterPro" id="IPR018247">
    <property type="entry name" value="EF_Hand_1_Ca_BS"/>
</dbReference>
<protein>
    <recommendedName>
        <fullName evidence="5">EF-hand domain-containing protein</fullName>
    </recommendedName>
</protein>
<dbReference type="HOGENOM" id="CLU_552988_0_0_5"/>